<evidence type="ECO:0000313" key="2">
    <source>
        <dbReference type="Proteomes" id="UP000181901"/>
    </source>
</evidence>
<reference evidence="1 2" key="1">
    <citation type="submission" date="2015-09" db="EMBL/GenBank/DDBJ databases">
        <title>Genome of Desulfovibrio dechloracetivorans BerOc1, a mercury methylating strain isolated from highly hydrocarbons and metals contaminated coastal sediments.</title>
        <authorList>
            <person name="Goni Urriza M."/>
            <person name="Gassie C."/>
            <person name="Bouchez O."/>
            <person name="Klopp C."/>
            <person name="Ranchou-Peyruse A."/>
            <person name="Remy G."/>
        </authorList>
    </citation>
    <scope>NUCLEOTIDE SEQUENCE [LARGE SCALE GENOMIC DNA]</scope>
    <source>
        <strain evidence="1 2">BerOc1</strain>
    </source>
</reference>
<sequence>MDPSTQAAIIGAGAAILTTLVKDISLPYLKHKKSKAEEIKSLTERYSYPLANSALSLFYRLREMIVDQRHDYLKQVNRTNTFNEYKFNSSVYRLASLIGWIRALKLEQSSILLNHSTRDSTLSHLVAKFESSLADGPHVEVAIIRGLSSLWAIDLPNEPGELASIARKCDQARNLIFGNTLRDSSKTELKESIRDVANALCSCTRSQFLSDEILFETIERAKNILSPKQALIYRDWQSAIGDTVIYEVKRYYVGFTQINDDGRLPPIFFPFPTNTTLARQEKRVEQKTGSVSDYRLFRPIDGRSSP</sequence>
<evidence type="ECO:0000313" key="1">
    <source>
        <dbReference type="EMBL" id="OIQ50961.1"/>
    </source>
</evidence>
<dbReference type="OrthoDB" id="7593068at2"/>
<dbReference type="EMBL" id="LKAQ01000004">
    <property type="protein sequence ID" value="OIQ50961.1"/>
    <property type="molecule type" value="Genomic_DNA"/>
</dbReference>
<name>A0A1J5NGY1_9BACT</name>
<dbReference type="RefSeq" id="WP_129586548.1">
    <property type="nucleotide sequence ID" value="NZ_LKAQ01000004.1"/>
</dbReference>
<dbReference type="AlphaFoldDB" id="A0A1J5NGY1"/>
<dbReference type="Proteomes" id="UP000181901">
    <property type="component" value="Unassembled WGS sequence"/>
</dbReference>
<comment type="caution">
    <text evidence="1">The sequence shown here is derived from an EMBL/GenBank/DDBJ whole genome shotgun (WGS) entry which is preliminary data.</text>
</comment>
<protein>
    <submittedName>
        <fullName evidence="1">Uncharacterized protein</fullName>
    </submittedName>
</protein>
<proteinExistence type="predicted"/>
<keyword evidence="2" id="KW-1185">Reference proteome</keyword>
<organism evidence="1 2">
    <name type="scientific">Pseudodesulfovibrio hydrargyri</name>
    <dbReference type="NCBI Taxonomy" id="2125990"/>
    <lineage>
        <taxon>Bacteria</taxon>
        <taxon>Pseudomonadati</taxon>
        <taxon>Thermodesulfobacteriota</taxon>
        <taxon>Desulfovibrionia</taxon>
        <taxon>Desulfovibrionales</taxon>
        <taxon>Desulfovibrionaceae</taxon>
    </lineage>
</organism>
<gene>
    <name evidence="1" type="ORF">BerOc1_02906</name>
</gene>
<accession>A0A1J5NGY1</accession>